<dbReference type="InterPro" id="IPR001867">
    <property type="entry name" value="OmpR/PhoB-type_DNA-bd"/>
</dbReference>
<keyword evidence="8" id="KW-1185">Reference proteome</keyword>
<dbReference type="SUPFAM" id="SSF46894">
    <property type="entry name" value="C-terminal effector domain of the bipartite response regulators"/>
    <property type="match status" value="1"/>
</dbReference>
<dbReference type="EMBL" id="SOCP01000021">
    <property type="protein sequence ID" value="TDV41075.1"/>
    <property type="molecule type" value="Genomic_DNA"/>
</dbReference>
<evidence type="ECO:0000259" key="6">
    <source>
        <dbReference type="PROSITE" id="PS51755"/>
    </source>
</evidence>
<proteinExistence type="inferred from homology"/>
<evidence type="ECO:0000313" key="7">
    <source>
        <dbReference type="EMBL" id="TDV41075.1"/>
    </source>
</evidence>
<dbReference type="CDD" id="cd15831">
    <property type="entry name" value="BTAD"/>
    <property type="match status" value="1"/>
</dbReference>
<name>A0A4R7UZU8_9PSEU</name>
<organism evidence="7 8">
    <name type="scientific">Actinophytocola oryzae</name>
    <dbReference type="NCBI Taxonomy" id="502181"/>
    <lineage>
        <taxon>Bacteria</taxon>
        <taxon>Bacillati</taxon>
        <taxon>Actinomycetota</taxon>
        <taxon>Actinomycetes</taxon>
        <taxon>Pseudonocardiales</taxon>
        <taxon>Pseudonocardiaceae</taxon>
    </lineage>
</organism>
<dbReference type="Pfam" id="PF03704">
    <property type="entry name" value="BTAD"/>
    <property type="match status" value="1"/>
</dbReference>
<dbReference type="GO" id="GO:0006355">
    <property type="term" value="P:regulation of DNA-templated transcription"/>
    <property type="evidence" value="ECO:0007669"/>
    <property type="project" value="InterPro"/>
</dbReference>
<evidence type="ECO:0000256" key="5">
    <source>
        <dbReference type="PROSITE-ProRule" id="PRU01091"/>
    </source>
</evidence>
<evidence type="ECO:0000256" key="1">
    <source>
        <dbReference type="ARBA" id="ARBA00005820"/>
    </source>
</evidence>
<dbReference type="InterPro" id="IPR016032">
    <property type="entry name" value="Sig_transdc_resp-reg_C-effctor"/>
</dbReference>
<evidence type="ECO:0000256" key="2">
    <source>
        <dbReference type="ARBA" id="ARBA00023015"/>
    </source>
</evidence>
<keyword evidence="2" id="KW-0805">Transcription regulation</keyword>
<dbReference type="InterPro" id="IPR011990">
    <property type="entry name" value="TPR-like_helical_dom_sf"/>
</dbReference>
<comment type="similarity">
    <text evidence="1">Belongs to the AfsR/DnrI/RedD regulatory family.</text>
</comment>
<dbReference type="Proteomes" id="UP000294927">
    <property type="component" value="Unassembled WGS sequence"/>
</dbReference>
<dbReference type="Pfam" id="PF00486">
    <property type="entry name" value="Trans_reg_C"/>
    <property type="match status" value="1"/>
</dbReference>
<protein>
    <submittedName>
        <fullName evidence="7">DNA-binding SARP family transcriptional activator</fullName>
    </submittedName>
</protein>
<evidence type="ECO:0000256" key="3">
    <source>
        <dbReference type="ARBA" id="ARBA00023125"/>
    </source>
</evidence>
<evidence type="ECO:0000313" key="8">
    <source>
        <dbReference type="Proteomes" id="UP000294927"/>
    </source>
</evidence>
<comment type="caution">
    <text evidence="7">The sequence shown here is derived from an EMBL/GenBank/DDBJ whole genome shotgun (WGS) entry which is preliminary data.</text>
</comment>
<dbReference type="SMART" id="SM01043">
    <property type="entry name" value="BTAD"/>
    <property type="match status" value="1"/>
</dbReference>
<dbReference type="GO" id="GO:0003677">
    <property type="term" value="F:DNA binding"/>
    <property type="evidence" value="ECO:0007669"/>
    <property type="project" value="UniProtKB-UniRule"/>
</dbReference>
<dbReference type="PANTHER" id="PTHR35807:SF1">
    <property type="entry name" value="TRANSCRIPTIONAL REGULATOR REDD"/>
    <property type="match status" value="1"/>
</dbReference>
<gene>
    <name evidence="7" type="ORF">CLV71_121141</name>
</gene>
<feature type="DNA-binding region" description="OmpR/PhoB-type" evidence="5">
    <location>
        <begin position="1"/>
        <end position="102"/>
    </location>
</feature>
<dbReference type="PROSITE" id="PS51755">
    <property type="entry name" value="OMPR_PHOB"/>
    <property type="match status" value="1"/>
</dbReference>
<dbReference type="InterPro" id="IPR005158">
    <property type="entry name" value="BTAD"/>
</dbReference>
<accession>A0A4R7UZU8</accession>
<evidence type="ECO:0000256" key="4">
    <source>
        <dbReference type="ARBA" id="ARBA00023163"/>
    </source>
</evidence>
<dbReference type="InterPro" id="IPR051677">
    <property type="entry name" value="AfsR-DnrI-RedD_regulator"/>
</dbReference>
<dbReference type="PANTHER" id="PTHR35807">
    <property type="entry name" value="TRANSCRIPTIONAL REGULATOR REDD-RELATED"/>
    <property type="match status" value="1"/>
</dbReference>
<dbReference type="GO" id="GO:0000160">
    <property type="term" value="P:phosphorelay signal transduction system"/>
    <property type="evidence" value="ECO:0007669"/>
    <property type="project" value="InterPro"/>
</dbReference>
<reference evidence="7 8" key="1">
    <citation type="submission" date="2019-03" db="EMBL/GenBank/DDBJ databases">
        <title>Genomic Encyclopedia of Archaeal and Bacterial Type Strains, Phase II (KMG-II): from individual species to whole genera.</title>
        <authorList>
            <person name="Goeker M."/>
        </authorList>
    </citation>
    <scope>NUCLEOTIDE SEQUENCE [LARGE SCALE GENOMIC DNA]</scope>
    <source>
        <strain evidence="7 8">DSM 45499</strain>
    </source>
</reference>
<dbReference type="SUPFAM" id="SSF48452">
    <property type="entry name" value="TPR-like"/>
    <property type="match status" value="1"/>
</dbReference>
<feature type="domain" description="OmpR/PhoB-type" evidence="6">
    <location>
        <begin position="1"/>
        <end position="102"/>
    </location>
</feature>
<dbReference type="Gene3D" id="1.25.40.10">
    <property type="entry name" value="Tetratricopeptide repeat domain"/>
    <property type="match status" value="1"/>
</dbReference>
<dbReference type="OrthoDB" id="3208838at2"/>
<keyword evidence="3 5" id="KW-0238">DNA-binding</keyword>
<dbReference type="Gene3D" id="1.10.10.10">
    <property type="entry name" value="Winged helix-like DNA-binding domain superfamily/Winged helix DNA-binding domain"/>
    <property type="match status" value="1"/>
</dbReference>
<dbReference type="SMART" id="SM00862">
    <property type="entry name" value="Trans_reg_C"/>
    <property type="match status" value="1"/>
</dbReference>
<dbReference type="RefSeq" id="WP_133908011.1">
    <property type="nucleotide sequence ID" value="NZ_SOCP01000021.1"/>
</dbReference>
<sequence length="276" mass="30443">MRAEINVLGALEVSIDGTSVVPNASKPRHLLAVLAMNVGKLVTSSSLKEELWGNHAPRSATSTLQTHVLSLRNHIREALPSSEDDLVRDILVTRNAGYVLRLDPDSVDVIRYTRLAAAGRAASGAGDHERAGQLLTEALALWRGPVLDDVSVGPQLEIESMRLAECRLADLTLRIDMDLYLGRHHQVLGDLAALCAQHPYMENFRAQFMLALYRSGRPGQALEVYHEMWATIRDHLGVDPSPRLRELHRAILAGDAMVDDPRFMVNAWQRGNAIAS</sequence>
<keyword evidence="4" id="KW-0804">Transcription</keyword>
<dbReference type="InterPro" id="IPR036388">
    <property type="entry name" value="WH-like_DNA-bd_sf"/>
</dbReference>
<dbReference type="AlphaFoldDB" id="A0A4R7UZU8"/>